<reference evidence="9 10" key="1">
    <citation type="submission" date="2024-03" db="EMBL/GenBank/DDBJ databases">
        <title>The genome assembly and annotation of the cricket Gryllus longicercus Weissman &amp; Gray.</title>
        <authorList>
            <person name="Szrajer S."/>
            <person name="Gray D."/>
            <person name="Ylla G."/>
        </authorList>
    </citation>
    <scope>NUCLEOTIDE SEQUENCE [LARGE SCALE GENOMIC DNA]</scope>
    <source>
        <strain evidence="9">DAG 2021-001</strain>
        <tissue evidence="9">Whole body minus gut</tissue>
    </source>
</reference>
<feature type="transmembrane region" description="Helical" evidence="7">
    <location>
        <begin position="121"/>
        <end position="143"/>
    </location>
</feature>
<evidence type="ECO:0000256" key="4">
    <source>
        <dbReference type="ARBA" id="ARBA00022989"/>
    </source>
</evidence>
<evidence type="ECO:0000256" key="3">
    <source>
        <dbReference type="ARBA" id="ARBA00022692"/>
    </source>
</evidence>
<organism evidence="9 10">
    <name type="scientific">Gryllus longicercus</name>
    <dbReference type="NCBI Taxonomy" id="2509291"/>
    <lineage>
        <taxon>Eukaryota</taxon>
        <taxon>Metazoa</taxon>
        <taxon>Ecdysozoa</taxon>
        <taxon>Arthropoda</taxon>
        <taxon>Hexapoda</taxon>
        <taxon>Insecta</taxon>
        <taxon>Pterygota</taxon>
        <taxon>Neoptera</taxon>
        <taxon>Polyneoptera</taxon>
        <taxon>Orthoptera</taxon>
        <taxon>Ensifera</taxon>
        <taxon>Gryllidea</taxon>
        <taxon>Grylloidea</taxon>
        <taxon>Gryllidae</taxon>
        <taxon>Gryllinae</taxon>
        <taxon>Gryllus</taxon>
    </lineage>
</organism>
<proteinExistence type="inferred from homology"/>
<evidence type="ECO:0000256" key="1">
    <source>
        <dbReference type="ARBA" id="ARBA00004141"/>
    </source>
</evidence>
<evidence type="ECO:0000256" key="7">
    <source>
        <dbReference type="SAM" id="Phobius"/>
    </source>
</evidence>
<feature type="transmembrane region" description="Helical" evidence="7">
    <location>
        <begin position="205"/>
        <end position="228"/>
    </location>
</feature>
<feature type="transmembrane region" description="Helical" evidence="7">
    <location>
        <begin position="271"/>
        <end position="297"/>
    </location>
</feature>
<dbReference type="PANTHER" id="PTHR31102:SF1">
    <property type="entry name" value="CATION_H+ EXCHANGER DOMAIN-CONTAINING PROTEIN"/>
    <property type="match status" value="1"/>
</dbReference>
<protein>
    <recommendedName>
        <fullName evidence="8">Cation/H+ exchanger transmembrane domain-containing protein</fullName>
    </recommendedName>
</protein>
<evidence type="ECO:0000313" key="10">
    <source>
        <dbReference type="Proteomes" id="UP001378592"/>
    </source>
</evidence>
<comment type="caution">
    <text evidence="9">The sequence shown here is derived from an EMBL/GenBank/DDBJ whole genome shotgun (WGS) entry which is preliminary data.</text>
</comment>
<feature type="transmembrane region" description="Helical" evidence="7">
    <location>
        <begin position="309"/>
        <end position="330"/>
    </location>
</feature>
<dbReference type="Gene3D" id="1.20.1530.20">
    <property type="match status" value="1"/>
</dbReference>
<keyword evidence="3 7" id="KW-0812">Transmembrane</keyword>
<keyword evidence="10" id="KW-1185">Reference proteome</keyword>
<evidence type="ECO:0000313" key="9">
    <source>
        <dbReference type="EMBL" id="KAK7870449.1"/>
    </source>
</evidence>
<dbReference type="EMBL" id="JAZDUA010000057">
    <property type="protein sequence ID" value="KAK7870449.1"/>
    <property type="molecule type" value="Genomic_DNA"/>
</dbReference>
<dbReference type="GO" id="GO:1902600">
    <property type="term" value="P:proton transmembrane transport"/>
    <property type="evidence" value="ECO:0007669"/>
    <property type="project" value="InterPro"/>
</dbReference>
<dbReference type="GO" id="GO:0015297">
    <property type="term" value="F:antiporter activity"/>
    <property type="evidence" value="ECO:0007669"/>
    <property type="project" value="InterPro"/>
</dbReference>
<dbReference type="InterPro" id="IPR051843">
    <property type="entry name" value="CPA1_transporter"/>
</dbReference>
<keyword evidence="4 7" id="KW-1133">Transmembrane helix</keyword>
<comment type="subcellular location">
    <subcellularLocation>
        <location evidence="1">Membrane</location>
        <topology evidence="1">Multi-pass membrane protein</topology>
    </subcellularLocation>
</comment>
<sequence length="544" mass="58282">MTSGNEQQEHLSPMLYGQGTGNDVPDIKQLETPEVRDELLRDIGGRDAEEGNLCYGTPQLGSANKLQNDRCSRLSKWFSVHLAPEALCHTPNFPLTVFSIFTILLLLWGTAYTLFQDHVAPSSSLFILFSLFILAYIAGRLIFFLKLPPLLGMLLVGIIIGNVNIFNMEGWYKTAVSTLRSTAMVIILIKAGLGLDAGALQRLSFVVIRLAFVPCLVEASVVACVSHFLLDLPWLWGALLGFVLGAVSPAVVVPSLLALKDQGYGEDKGIATLVIAASSIDDILAISGFGVILSTIFSEGDVLQRFLQGPLEVCIGLSFGILWGIVAIYIPHRSESWVVTGRSLMVGLGGLFAVFGSQLAGYSGAGPLASIVMAFVACYGWKKQGWSATNNPVESVFTSMWQIFQPVLFGLIGTAINLSTLEGHAVIYGIATLCVGLSIRLVTSFLIVSGGTLNLKEMFFVAISWFPKATVQAAIGPVALDLAEKWHSDEIVLGYASLVLTIAVLSIIITAPLGAIGIYIAGPRLLGKVESEATPEAENEEDSV</sequence>
<evidence type="ECO:0000256" key="6">
    <source>
        <dbReference type="SAM" id="MobiDB-lite"/>
    </source>
</evidence>
<dbReference type="GO" id="GO:0016020">
    <property type="term" value="C:membrane"/>
    <property type="evidence" value="ECO:0007669"/>
    <property type="project" value="UniProtKB-SubCell"/>
</dbReference>
<dbReference type="Proteomes" id="UP001378592">
    <property type="component" value="Unassembled WGS sequence"/>
</dbReference>
<feature type="transmembrane region" description="Helical" evidence="7">
    <location>
        <begin position="425"/>
        <end position="447"/>
    </location>
</feature>
<feature type="region of interest" description="Disordered" evidence="6">
    <location>
        <begin position="1"/>
        <end position="23"/>
    </location>
</feature>
<name>A0AAN9ZDF7_9ORTH</name>
<dbReference type="InterPro" id="IPR038770">
    <property type="entry name" value="Na+/solute_symporter_sf"/>
</dbReference>
<keyword evidence="5 7" id="KW-0472">Membrane</keyword>
<feature type="domain" description="Cation/H+ exchanger transmembrane" evidence="8">
    <location>
        <begin position="135"/>
        <end position="510"/>
    </location>
</feature>
<feature type="transmembrane region" description="Helical" evidence="7">
    <location>
        <begin position="234"/>
        <end position="259"/>
    </location>
</feature>
<dbReference type="Pfam" id="PF00999">
    <property type="entry name" value="Na_H_Exchanger"/>
    <property type="match status" value="1"/>
</dbReference>
<evidence type="ECO:0000256" key="2">
    <source>
        <dbReference type="ARBA" id="ARBA00007367"/>
    </source>
</evidence>
<comment type="similarity">
    <text evidence="2">Belongs to the monovalent cation:proton antiporter 1 (CPA1) transporter (TC 2.A.36) family.</text>
</comment>
<evidence type="ECO:0000259" key="8">
    <source>
        <dbReference type="Pfam" id="PF00999"/>
    </source>
</evidence>
<evidence type="ECO:0000256" key="5">
    <source>
        <dbReference type="ARBA" id="ARBA00023136"/>
    </source>
</evidence>
<feature type="transmembrane region" description="Helical" evidence="7">
    <location>
        <begin position="337"/>
        <end position="356"/>
    </location>
</feature>
<feature type="transmembrane region" description="Helical" evidence="7">
    <location>
        <begin position="362"/>
        <end position="381"/>
    </location>
</feature>
<dbReference type="AlphaFoldDB" id="A0AAN9ZDF7"/>
<feature type="transmembrane region" description="Helical" evidence="7">
    <location>
        <begin position="459"/>
        <end position="480"/>
    </location>
</feature>
<dbReference type="PANTHER" id="PTHR31102">
    <property type="match status" value="1"/>
</dbReference>
<gene>
    <name evidence="9" type="ORF">R5R35_000732</name>
</gene>
<dbReference type="InterPro" id="IPR006153">
    <property type="entry name" value="Cation/H_exchanger_TM"/>
</dbReference>
<feature type="transmembrane region" description="Helical" evidence="7">
    <location>
        <begin position="95"/>
        <end position="115"/>
    </location>
</feature>
<feature type="transmembrane region" description="Helical" evidence="7">
    <location>
        <begin position="401"/>
        <end position="419"/>
    </location>
</feature>
<feature type="transmembrane region" description="Helical" evidence="7">
    <location>
        <begin position="150"/>
        <end position="168"/>
    </location>
</feature>
<feature type="transmembrane region" description="Helical" evidence="7">
    <location>
        <begin position="492"/>
        <end position="521"/>
    </location>
</feature>
<accession>A0AAN9ZDF7</accession>